<keyword evidence="5" id="KW-1185">Reference proteome</keyword>
<keyword evidence="1" id="KW-0175">Coiled coil</keyword>
<feature type="compositionally biased region" description="Low complexity" evidence="2">
    <location>
        <begin position="1120"/>
        <end position="1132"/>
    </location>
</feature>
<dbReference type="PANTHER" id="PTHR36681:SF3">
    <property type="entry name" value="NUCLEAR GTPASE, GERMINAL CENTER-ASSOCIATED, TANDEM DUPLICATE 3"/>
    <property type="match status" value="1"/>
</dbReference>
<gene>
    <name evidence="4" type="ORF">CYMTET_38003</name>
</gene>
<reference evidence="4 5" key="1">
    <citation type="journal article" date="2015" name="Genome Biol. Evol.">
        <title>Comparative Genomics of a Bacterivorous Green Alga Reveals Evolutionary Causalities and Consequences of Phago-Mixotrophic Mode of Nutrition.</title>
        <authorList>
            <person name="Burns J.A."/>
            <person name="Paasch A."/>
            <person name="Narechania A."/>
            <person name="Kim E."/>
        </authorList>
    </citation>
    <scope>NUCLEOTIDE SEQUENCE [LARGE SCALE GENOMIC DNA]</scope>
    <source>
        <strain evidence="4 5">PLY_AMNH</strain>
    </source>
</reference>
<dbReference type="InterPro" id="IPR045063">
    <property type="entry name" value="Dynamin_N"/>
</dbReference>
<dbReference type="EMBL" id="LGRX02025251">
    <property type="protein sequence ID" value="KAK3252710.1"/>
    <property type="molecule type" value="Genomic_DNA"/>
</dbReference>
<feature type="region of interest" description="Disordered" evidence="2">
    <location>
        <begin position="923"/>
        <end position="967"/>
    </location>
</feature>
<feature type="coiled-coil region" evidence="1">
    <location>
        <begin position="576"/>
        <end position="603"/>
    </location>
</feature>
<feature type="region of interest" description="Disordered" evidence="2">
    <location>
        <begin position="1041"/>
        <end position="1075"/>
    </location>
</feature>
<proteinExistence type="predicted"/>
<feature type="region of interest" description="Disordered" evidence="2">
    <location>
        <begin position="1486"/>
        <end position="1517"/>
    </location>
</feature>
<dbReference type="SUPFAM" id="SSF52540">
    <property type="entry name" value="P-loop containing nucleoside triphosphate hydrolases"/>
    <property type="match status" value="1"/>
</dbReference>
<evidence type="ECO:0000256" key="1">
    <source>
        <dbReference type="SAM" id="Coils"/>
    </source>
</evidence>
<dbReference type="Gene3D" id="3.40.50.300">
    <property type="entry name" value="P-loop containing nucleotide triphosphate hydrolases"/>
    <property type="match status" value="1"/>
</dbReference>
<feature type="compositionally biased region" description="Pro residues" evidence="2">
    <location>
        <begin position="1048"/>
        <end position="1067"/>
    </location>
</feature>
<dbReference type="InterPro" id="IPR027417">
    <property type="entry name" value="P-loop_NTPase"/>
</dbReference>
<feature type="region of interest" description="Disordered" evidence="2">
    <location>
        <begin position="2136"/>
        <end position="2171"/>
    </location>
</feature>
<comment type="caution">
    <text evidence="4">The sequence shown here is derived from an EMBL/GenBank/DDBJ whole genome shotgun (WGS) entry which is preliminary data.</text>
</comment>
<feature type="region of interest" description="Disordered" evidence="2">
    <location>
        <begin position="139"/>
        <end position="168"/>
    </location>
</feature>
<accession>A0AAE0CEL8</accession>
<dbReference type="PANTHER" id="PTHR36681">
    <property type="entry name" value="NUCLEAR GTPASE, GERMINAL CENTER-ASSOCIATED, TANDEM DUPLICATE 3"/>
    <property type="match status" value="1"/>
</dbReference>
<feature type="region of interest" description="Disordered" evidence="2">
    <location>
        <begin position="1110"/>
        <end position="1163"/>
    </location>
</feature>
<evidence type="ECO:0000256" key="2">
    <source>
        <dbReference type="SAM" id="MobiDB-lite"/>
    </source>
</evidence>
<evidence type="ECO:0000259" key="3">
    <source>
        <dbReference type="Pfam" id="PF00350"/>
    </source>
</evidence>
<feature type="domain" description="Dynamin N-terminal" evidence="3">
    <location>
        <begin position="276"/>
        <end position="503"/>
    </location>
</feature>
<organism evidence="4 5">
    <name type="scientific">Cymbomonas tetramitiformis</name>
    <dbReference type="NCBI Taxonomy" id="36881"/>
    <lineage>
        <taxon>Eukaryota</taxon>
        <taxon>Viridiplantae</taxon>
        <taxon>Chlorophyta</taxon>
        <taxon>Pyramimonadophyceae</taxon>
        <taxon>Pyramimonadales</taxon>
        <taxon>Pyramimonadaceae</taxon>
        <taxon>Cymbomonas</taxon>
    </lineage>
</organism>
<sequence>MLLVQREVDGADGAKISLCSGDDRVPIFEHGNSKKRKIAIVQSVPGGLYLISATLRGCFLQLWKAESQEPILLGRLKGCVLETSFDLGDVLDAVPCIPHNKEALYVGTPKRSACTYTLEQDAPAGSPCSTFTPTQRQAAAMPPRDSQPSLCEPASTWSSLSRKGKESEFDTDDIQTVVHGTCEYSDILQDMPLSPAYEVVDFLKGFRSQSRRLLQPIHRFLSGDASGGALKECKGIELGHLQLACAQQTQALLDKWEDVWESVARLTDEPAPQTYIGVLGGTGAGKSSMLNCLLGESALLPTSGCRACTASVVEMAYQDISHYVAEIVFASSAEWAEEVRGAVQALADADVISYHRTLSASPSLAKLEAVFGAQRVKNVLTDVLPEQLAEELQGEPSAPDHLAGRLFDGMMGLASPATAYLGKTVVVRAADAEALSVELARYTVSGMQHGAESRELWPLVRVVRVKHRWALLADGAVLVDLPGVQDANSARGAAALAYKDRCHAVWIAADIARAVDDGAAQDLLASAVKARGEAGAGDRFGHIAFVCTKTDTLDVEEILRSFPLGGAARVEACKGAGVAEAELEAATVRLKELEAQQEACLAAEALCVQAGMDREAPVFEGTRRQLALVQPQRELALRQLRGLCARLRNAWCKAQLRRRCVAADAPRPQGELAVFTVSSQEMQKLEGRGGAEGLPETFKAPRHTDIPQLRGLVAELSDRRARHLARSKLRELGDFLREVREGVLRDNEAAARLAAGSVPALNATLTSLFLQFAAVPPTSVRQLRNRTRELFAGGDGEGEGEEDGDPWARESSKVWNLVLLGVRDREFEEADAEDERRLVERLVRHFGACLGEVVAGAQGGGWRAVLQAEFADIAGHTPALHLAARLQTAMTRQLEARAASLRLALARCTETRRSLRVERARTAAAADSVMHEAPREGGSSPSDWPLHDRSWASDHASSGHGGRAQLRQLPPVHTDGVLEAFGAELARACRELMHVAVQQCARFHASQAADPASVAARQVAAKGLDSLHERYERLCSEWSADGEAAGREPPPNTSEPTPPASPSPQPEPVSEACRTRPLPGSIAFVRDRALLAAAPALYPALDVAAEVAASRAKKRRRPSDPSGDEPGPSDGEACAPEAQRRRATVADVERAARPSRGPTLFGAAPRAGVELPAVSASMRSVRWKEVATQSEALQVEHGSVVGGLALGGRTRGVVRFTDGAMLQMDTPAVPASSVGADAGLEAAALLPPHPPPETSTTRFACSCRAAPFSAPGARGGEEVVAPARPPLCGHALALAGVLIDDSKRSRGLSERLVELRASQHAFLSGAAAMMEDPTVGTDREHAAGVAGRIQEAARVARDGALTRSDKLAIKGGALLNEPRGPCNPPRQHTPKAMAVVEAPGALRFLVDGAGASFFHPEVLALLAASRGRPQDVFDADLAVEHLARLHAEDLAMLLLSFCLGFNQWDRHQGLLRSAVDLISSTAAGQAECAPSAPQPEEEEMEDVGGASGGASPSQAHPRLLSDAAQRPKQPAAAAAEGLLEESFATGGWGLNELWGTPAVLHSLCFRPADLDALQVLQEASSEPQDAMADGHDAKLLVRTPMVYLGGCVVALVVDETSPDKESAQRLVTLLVQDPLTGELALRGGCHPAAALTCGNLDEVQPRTCCGTEHGAPHLCRHQLAVLTQLCVGGGTGGALLRPPPVVLHGARLVWALAQLPAETLSAEILRVAQQEHLETALQRLLRGGAESRRGAPWGVAAGRITASLAQLPLVDTVQGVYGAHHPQPAVRRLEAAMRAAQRRATWQREFRDHLPCPHTLVEQTCSCKQAGRECRFTADQRPAFMARAGAEYGRGVKLVRTAQWLMATAASAGLFGGSTSASRSLGAHLLQHHVLAMRSGRREMQVTYDHADMKHGVPEECFPEFHEGRPVGPSPSLSVPALEEEEEEGRLCSSDLELLVEATLPLLYGAAVEEEEEEEEREAGTKLIVDERRMLQMEGGNHVDALLEACLSVLTFARNNRTAVRAPPLWDLLEPLTLEHCRGIDTDIDAHEDARAVVINAMAAALRGCIVNLEAGGRWAASCKVRAELCVLCMRRSTLPQEKELFSGLVRAAARATREAAPLRLLAALLEKNLDRLTSRLPNAAGDPPGVEPLDEDTDAGSMDAQTGAPTRPPRMSTEMYIKQLRHSMDWLTHLGDVLTSECSLLDQDGGKELWRCAYTGARSTLECMAALDNDDVAWSEEEFSRICKLMCQAWSLGDCGGAPDLIRELLRNFGHLIQGGLVSQSGNDNVEAVRIPAIRSALFDAVAAVTANGKGEIVIDSLLTTPVWRCLANYGFDGAPCVTELLAGFVERLVSGGHPAAAFALLLRVFAPGRSDYENWVDLCEMESEHGVLQAVKAGGAEQQIKAVLHLAHQLECCMKSERRCMKSRPCVLKLISATVRNSPNSTLAASEALANAAELLLREALQSELRHLRAPSKTARRIRIRGSLDRTSERSALVRSAKELRVAATRSDSMVIRHLQHPCARLELKLMDASMATDEKRKVLAIAYATSLHAAACVLNLHRRAAAVNEIFDHLCSRLSPPTTHCAKLLQTLQTQRAVQACEFCKDTVAQLAAEVQMLVSATAAAEEEWRERWNASLKPLDSNTCHTSHRGEWTLLQCSKCRKMWSSMKAPLQKLQEHTLKHHLKATFDSEIQKPCKRRTVGVVVGVTVGCAEWGDFVGATVGDVVYGATVGVPVCDGTVVGEVIRGYVGDDATVGKVCGEAASTRSGKVDVA</sequence>
<dbReference type="Pfam" id="PF00350">
    <property type="entry name" value="Dynamin_N"/>
    <property type="match status" value="1"/>
</dbReference>
<name>A0AAE0CEL8_9CHLO</name>
<evidence type="ECO:0000313" key="4">
    <source>
        <dbReference type="EMBL" id="KAK3252710.1"/>
    </source>
</evidence>
<evidence type="ECO:0000313" key="5">
    <source>
        <dbReference type="Proteomes" id="UP001190700"/>
    </source>
</evidence>
<protein>
    <recommendedName>
        <fullName evidence="3">Dynamin N-terminal domain-containing protein</fullName>
    </recommendedName>
</protein>
<dbReference type="Proteomes" id="UP001190700">
    <property type="component" value="Unassembled WGS sequence"/>
</dbReference>